<comment type="caution">
    <text evidence="1">The sequence shown here is derived from an EMBL/GenBank/DDBJ whole genome shotgun (WGS) entry which is preliminary data.</text>
</comment>
<evidence type="ECO:0000313" key="1">
    <source>
        <dbReference type="EMBL" id="CAF5183702.1"/>
    </source>
</evidence>
<name>A0A8S3HL54_9BILA</name>
<dbReference type="EMBL" id="CAJOBI010320121">
    <property type="protein sequence ID" value="CAF5183702.1"/>
    <property type="molecule type" value="Genomic_DNA"/>
</dbReference>
<evidence type="ECO:0000313" key="2">
    <source>
        <dbReference type="Proteomes" id="UP000676336"/>
    </source>
</evidence>
<gene>
    <name evidence="1" type="ORF">SMN809_LOCUS69748</name>
</gene>
<sequence>MANLPSWLVESRENALKTQEWNNLTTNIYDAVDQHLAQSHVQYFTDLSDAEKSLVLERAAKSLKGTTNGGPTPYDNLNKRVSDLLDKGVNNDVSRSLMTDDPLETKTDIILNKVCEGIIALLRKWPDQKYKLHAFLNQSLPQPVRFVGWNLYLSNINYRQKFINDLGNNPRSVLSPMDAEIQRNCDSLVRTLPVATDMIDSKGNMSAMKAILSYYHSMFSNKRDLVDSEYYYVIPIVLSHNPPLSR</sequence>
<dbReference type="AlphaFoldDB" id="A0A8S3HL54"/>
<proteinExistence type="predicted"/>
<organism evidence="1 2">
    <name type="scientific">Rotaria magnacalcarata</name>
    <dbReference type="NCBI Taxonomy" id="392030"/>
    <lineage>
        <taxon>Eukaryota</taxon>
        <taxon>Metazoa</taxon>
        <taxon>Spiralia</taxon>
        <taxon>Gnathifera</taxon>
        <taxon>Rotifera</taxon>
        <taxon>Eurotatoria</taxon>
        <taxon>Bdelloidea</taxon>
        <taxon>Philodinida</taxon>
        <taxon>Philodinidae</taxon>
        <taxon>Rotaria</taxon>
    </lineage>
</organism>
<reference evidence="1" key="1">
    <citation type="submission" date="2021-02" db="EMBL/GenBank/DDBJ databases">
        <authorList>
            <person name="Nowell W R."/>
        </authorList>
    </citation>
    <scope>NUCLEOTIDE SEQUENCE</scope>
</reference>
<protein>
    <submittedName>
        <fullName evidence="1">Uncharacterized protein</fullName>
    </submittedName>
</protein>
<accession>A0A8S3HL54</accession>
<dbReference type="Proteomes" id="UP000676336">
    <property type="component" value="Unassembled WGS sequence"/>
</dbReference>